<dbReference type="FunFam" id="3.40.228.10:FF:000002">
    <property type="entry name" value="Formate dehydrogenase subunit alpha"/>
    <property type="match status" value="1"/>
</dbReference>
<keyword evidence="8" id="KW-0411">Iron-sulfur</keyword>
<dbReference type="CDD" id="cd02790">
    <property type="entry name" value="MopB_CT_Formate-Dh_H"/>
    <property type="match status" value="1"/>
</dbReference>
<proteinExistence type="predicted"/>
<comment type="cofactor">
    <cofactor evidence="2">
        <name>[4Fe-4S] cluster</name>
        <dbReference type="ChEBI" id="CHEBI:49883"/>
    </cofactor>
</comment>
<keyword evidence="3" id="KW-0004">4Fe-4S</keyword>
<dbReference type="GO" id="GO:0003954">
    <property type="term" value="F:NADH dehydrogenase activity"/>
    <property type="evidence" value="ECO:0007669"/>
    <property type="project" value="TreeGrafter"/>
</dbReference>
<dbReference type="Pfam" id="PF01568">
    <property type="entry name" value="Molydop_binding"/>
    <property type="match status" value="1"/>
</dbReference>
<dbReference type="InterPro" id="IPR041924">
    <property type="entry name" value="Formate_Dh-H_N"/>
</dbReference>
<evidence type="ECO:0000256" key="3">
    <source>
        <dbReference type="ARBA" id="ARBA00022485"/>
    </source>
</evidence>
<keyword evidence="4" id="KW-0500">Molybdenum</keyword>
<dbReference type="NCBIfam" id="TIGR01591">
    <property type="entry name" value="Fdh-alpha"/>
    <property type="match status" value="1"/>
</dbReference>
<dbReference type="InterPro" id="IPR050123">
    <property type="entry name" value="Prok_molybdopt-oxidoreductase"/>
</dbReference>
<dbReference type="InterPro" id="IPR006478">
    <property type="entry name" value="Formate_DH_asu"/>
</dbReference>
<dbReference type="CDD" id="cd02753">
    <property type="entry name" value="MopB_Formate-Dh-H"/>
    <property type="match status" value="1"/>
</dbReference>
<dbReference type="GO" id="GO:0016020">
    <property type="term" value="C:membrane"/>
    <property type="evidence" value="ECO:0007669"/>
    <property type="project" value="TreeGrafter"/>
</dbReference>
<dbReference type="EC" id="1.17.1.9" evidence="10"/>
<dbReference type="GO" id="GO:0051539">
    <property type="term" value="F:4 iron, 4 sulfur cluster binding"/>
    <property type="evidence" value="ECO:0007669"/>
    <property type="project" value="UniProtKB-KW"/>
</dbReference>
<dbReference type="InterPro" id="IPR006657">
    <property type="entry name" value="MoPterin_dinucl-bd_dom"/>
</dbReference>
<dbReference type="InterPro" id="IPR009010">
    <property type="entry name" value="Asp_de-COase-like_dom_sf"/>
</dbReference>
<dbReference type="InterPro" id="IPR006655">
    <property type="entry name" value="Mopterin_OxRdtase_prok_CS"/>
</dbReference>
<evidence type="ECO:0000313" key="10">
    <source>
        <dbReference type="EMBL" id="XAG71401.1"/>
    </source>
</evidence>
<evidence type="ECO:0000256" key="6">
    <source>
        <dbReference type="ARBA" id="ARBA00023002"/>
    </source>
</evidence>
<reference evidence="10" key="1">
    <citation type="submission" date="2022-03" db="EMBL/GenBank/DDBJ databases">
        <title>Sea Food Isolates.</title>
        <authorList>
            <person name="Li c."/>
        </authorList>
    </citation>
    <scope>NUCLEOTIDE SEQUENCE</scope>
    <source>
        <strain evidence="10">19CA06SA08-2</strain>
    </source>
</reference>
<dbReference type="GO" id="GO:0043546">
    <property type="term" value="F:molybdopterin cofactor binding"/>
    <property type="evidence" value="ECO:0007669"/>
    <property type="project" value="InterPro"/>
</dbReference>
<evidence type="ECO:0000256" key="7">
    <source>
        <dbReference type="ARBA" id="ARBA00023004"/>
    </source>
</evidence>
<dbReference type="AlphaFoldDB" id="A0AAU6UB91"/>
<dbReference type="PROSITE" id="PS00490">
    <property type="entry name" value="MOLYBDOPTERIN_PROK_2"/>
    <property type="match status" value="1"/>
</dbReference>
<comment type="cofactor">
    <cofactor evidence="1">
        <name>Mo-bis(molybdopterin guanine dinucleotide)</name>
        <dbReference type="ChEBI" id="CHEBI:60539"/>
    </cofactor>
</comment>
<dbReference type="PIRSF" id="PIRSF000144">
    <property type="entry name" value="CbbBc"/>
    <property type="match status" value="1"/>
</dbReference>
<dbReference type="Gene3D" id="2.20.25.90">
    <property type="entry name" value="ADC-like domains"/>
    <property type="match status" value="1"/>
</dbReference>
<dbReference type="InterPro" id="IPR027467">
    <property type="entry name" value="MopterinOxRdtase_cofactor_BS"/>
</dbReference>
<dbReference type="FunFam" id="2.20.25.90:FF:000001">
    <property type="entry name" value="Formate dehydrogenase subunit alpha"/>
    <property type="match status" value="1"/>
</dbReference>
<gene>
    <name evidence="10" type="primary">fdhF</name>
    <name evidence="10" type="ORF">MRM75_10780</name>
</gene>
<dbReference type="Gene3D" id="3.40.50.740">
    <property type="match status" value="1"/>
</dbReference>
<dbReference type="PANTHER" id="PTHR43105">
    <property type="entry name" value="RESPIRATORY NITRATE REDUCTASE"/>
    <property type="match status" value="1"/>
</dbReference>
<dbReference type="Gene3D" id="3.40.228.10">
    <property type="entry name" value="Dimethylsulfoxide Reductase, domain 2"/>
    <property type="match status" value="1"/>
</dbReference>
<accession>A0AAU6UB91</accession>
<dbReference type="Pfam" id="PF00384">
    <property type="entry name" value="Molybdopterin"/>
    <property type="match status" value="1"/>
</dbReference>
<dbReference type="GO" id="GO:0022904">
    <property type="term" value="P:respiratory electron transport chain"/>
    <property type="evidence" value="ECO:0007669"/>
    <property type="project" value="TreeGrafter"/>
</dbReference>
<dbReference type="SMART" id="SM00926">
    <property type="entry name" value="Molybdop_Fe4S4"/>
    <property type="match status" value="1"/>
</dbReference>
<organism evidence="10">
    <name type="scientific">bacterium 19CA06SA08-2</name>
    <dbReference type="NCBI Taxonomy" id="2920658"/>
    <lineage>
        <taxon>Bacteria</taxon>
    </lineage>
</organism>
<evidence type="ECO:0000256" key="8">
    <source>
        <dbReference type="ARBA" id="ARBA00023014"/>
    </source>
</evidence>
<dbReference type="SUPFAM" id="SSF50692">
    <property type="entry name" value="ADC-like"/>
    <property type="match status" value="1"/>
</dbReference>
<name>A0AAU6UB91_UNCXX</name>
<dbReference type="PROSITE" id="PS00551">
    <property type="entry name" value="MOLYBDOPTERIN_PROK_1"/>
    <property type="match status" value="1"/>
</dbReference>
<keyword evidence="5" id="KW-0479">Metal-binding</keyword>
<dbReference type="Pfam" id="PF04879">
    <property type="entry name" value="Molybdop_Fe4S4"/>
    <property type="match status" value="1"/>
</dbReference>
<evidence type="ECO:0000256" key="1">
    <source>
        <dbReference type="ARBA" id="ARBA00001942"/>
    </source>
</evidence>
<dbReference type="InterPro" id="IPR041925">
    <property type="entry name" value="CT_Formate-Dh_H"/>
</dbReference>
<dbReference type="SUPFAM" id="SSF53706">
    <property type="entry name" value="Formate dehydrogenase/DMSO reductase, domains 1-3"/>
    <property type="match status" value="1"/>
</dbReference>
<protein>
    <submittedName>
        <fullName evidence="10">Formate dehydrogenase subunit alpha</fullName>
        <ecNumber evidence="10">1.17.1.9</ecNumber>
    </submittedName>
</protein>
<keyword evidence="7" id="KW-0408">Iron</keyword>
<feature type="domain" description="4Fe-4S Mo/W bis-MGD-type" evidence="9">
    <location>
        <begin position="1"/>
        <end position="56"/>
    </location>
</feature>
<evidence type="ECO:0000256" key="4">
    <source>
        <dbReference type="ARBA" id="ARBA00022505"/>
    </source>
</evidence>
<dbReference type="PANTHER" id="PTHR43105:SF14">
    <property type="entry name" value="FORMATE DEHYDROGENASE H"/>
    <property type="match status" value="1"/>
</dbReference>
<dbReference type="InterPro" id="IPR006963">
    <property type="entry name" value="Mopterin_OxRdtase_4Fe-4S_dom"/>
</dbReference>
<dbReference type="EMBL" id="CP095353">
    <property type="protein sequence ID" value="XAG71401.1"/>
    <property type="molecule type" value="Genomic_DNA"/>
</dbReference>
<dbReference type="Gene3D" id="2.40.40.20">
    <property type="match status" value="1"/>
</dbReference>
<dbReference type="GO" id="GO:0046872">
    <property type="term" value="F:metal ion binding"/>
    <property type="evidence" value="ECO:0007669"/>
    <property type="project" value="UniProtKB-KW"/>
</dbReference>
<dbReference type="InterPro" id="IPR006656">
    <property type="entry name" value="Mopterin_OxRdtase"/>
</dbReference>
<keyword evidence="6 10" id="KW-0560">Oxidoreductase</keyword>
<dbReference type="GO" id="GO:0008863">
    <property type="term" value="F:formate dehydrogenase (NAD+) activity"/>
    <property type="evidence" value="ECO:0007669"/>
    <property type="project" value="UniProtKB-EC"/>
</dbReference>
<evidence type="ECO:0000256" key="5">
    <source>
        <dbReference type="ARBA" id="ARBA00022723"/>
    </source>
</evidence>
<dbReference type="GO" id="GO:0015942">
    <property type="term" value="P:formate metabolic process"/>
    <property type="evidence" value="ECO:0007669"/>
    <property type="project" value="InterPro"/>
</dbReference>
<dbReference type="PROSITE" id="PS51669">
    <property type="entry name" value="4FE4S_MOW_BIS_MGD"/>
    <property type="match status" value="1"/>
</dbReference>
<evidence type="ECO:0000256" key="2">
    <source>
        <dbReference type="ARBA" id="ARBA00001966"/>
    </source>
</evidence>
<sequence length="714" mass="78254">MKKVITVCPYCGTGCKINLLVENDKVVGAEGANGRTNEGQLCLKGFYGWDFLNDTNLLTPRLKSPMIRRERGGKLESVSWDEAIAYASSRLAAIKAKYGADAIMTTGSARGPGNEANYVMQKFARAVLGTNNVDHCARVCHAPSVSGLETTVGNGAMSNAIPEIQDAKCLLVFGYNAADSHPIVARHILKAKARGAKLIVCDPRMVETARIADQWLPLNNGSNMALVNAFANVLITEGLYDKEYVANYTEGFDTFKATVARYTPEYVEGITGLKAADIRAAMRTYAESPASMILWGMGVTQYGQAVDVVKGLAGLALLTGNFGRRGTGCGPVRGQNNVQGTCDMGMLPHQFPGYQSVSDPAISAKFAKAWGVQSLSQQPGYRLTELSHKVEEGKCKAFYIFGEDPAQTEADLAQFRRTLGGMELVIVQDIFMTQTAEMADVILPATSWGEHEGVYSSADRGFQRFYKAVTPPENVKPDWAIFSLMATAMGYPMEYQNTQEIWDEMRALCPLYAGVSYDKMADLKSVQWPCPTEDHPGTSTLFEGNVFTTPSGKGQLIASEWRAPLEQPCAEYPLVLSTVREVGHYSCRSMTGNCSALQTLADEPGYVQIHPSDAQKLGVKDQALVWISSRRGKVITRANYNERVNAGVVYMTYQWWIGACNELTIEHLDPVSYTPEYKYCAVKIERIEDQPEAEVYVQTEYSALKAKLRSAAKG</sequence>
<evidence type="ECO:0000259" key="9">
    <source>
        <dbReference type="PROSITE" id="PS51669"/>
    </source>
</evidence>